<organism evidence="2 3">
    <name type="scientific">Heterodera trifolii</name>
    <dbReference type="NCBI Taxonomy" id="157864"/>
    <lineage>
        <taxon>Eukaryota</taxon>
        <taxon>Metazoa</taxon>
        <taxon>Ecdysozoa</taxon>
        <taxon>Nematoda</taxon>
        <taxon>Chromadorea</taxon>
        <taxon>Rhabditida</taxon>
        <taxon>Tylenchina</taxon>
        <taxon>Tylenchomorpha</taxon>
        <taxon>Tylenchoidea</taxon>
        <taxon>Heteroderidae</taxon>
        <taxon>Heteroderinae</taxon>
        <taxon>Heterodera</taxon>
    </lineage>
</organism>
<sequence length="211" mass="24892">MNLYKDNCLQLMHEKLKTQQLDTWAQLQNAILKEKEAREQKMKEFMSQKTNKNCTKIVQKLPRKSIKKLLKKHLKTDLVKGNESIESGQLPSFYGTEQKMLRPKERVIDYHYFYRFDANAISCRHCPYRRPAQKKLKPTSTLKSHLKTHHLTVLEQYRRSNNILKEDSGKEQKKEGGGRSIKTEAKEWESSSKNEHFRLTETNDINTLSPN</sequence>
<accession>A0ABD2L2K3</accession>
<dbReference type="Proteomes" id="UP001620626">
    <property type="component" value="Unassembled WGS sequence"/>
</dbReference>
<name>A0ABD2L2K3_9BILA</name>
<dbReference type="EMBL" id="JBICBT010000573">
    <property type="protein sequence ID" value="KAL3109445.1"/>
    <property type="molecule type" value="Genomic_DNA"/>
</dbReference>
<evidence type="ECO:0000313" key="3">
    <source>
        <dbReference type="Proteomes" id="UP001620626"/>
    </source>
</evidence>
<comment type="caution">
    <text evidence="2">The sequence shown here is derived from an EMBL/GenBank/DDBJ whole genome shotgun (WGS) entry which is preliminary data.</text>
</comment>
<reference evidence="2 3" key="1">
    <citation type="submission" date="2024-10" db="EMBL/GenBank/DDBJ databases">
        <authorList>
            <person name="Kim D."/>
        </authorList>
    </citation>
    <scope>NUCLEOTIDE SEQUENCE [LARGE SCALE GENOMIC DNA]</scope>
    <source>
        <strain evidence="2">BH-2024</strain>
    </source>
</reference>
<proteinExistence type="predicted"/>
<feature type="compositionally biased region" description="Basic and acidic residues" evidence="1">
    <location>
        <begin position="164"/>
        <end position="201"/>
    </location>
</feature>
<keyword evidence="3" id="KW-1185">Reference proteome</keyword>
<feature type="compositionally biased region" description="Polar residues" evidence="1">
    <location>
        <begin position="202"/>
        <end position="211"/>
    </location>
</feature>
<protein>
    <submittedName>
        <fullName evidence="2">Uncharacterized protein</fullName>
    </submittedName>
</protein>
<feature type="region of interest" description="Disordered" evidence="1">
    <location>
        <begin position="162"/>
        <end position="211"/>
    </location>
</feature>
<dbReference type="AlphaFoldDB" id="A0ABD2L2K3"/>
<gene>
    <name evidence="2" type="ORF">niasHT_015290</name>
</gene>
<evidence type="ECO:0000256" key="1">
    <source>
        <dbReference type="SAM" id="MobiDB-lite"/>
    </source>
</evidence>
<evidence type="ECO:0000313" key="2">
    <source>
        <dbReference type="EMBL" id="KAL3109445.1"/>
    </source>
</evidence>